<keyword evidence="2 5" id="KW-0812">Transmembrane</keyword>
<feature type="transmembrane region" description="Helical" evidence="5">
    <location>
        <begin position="267"/>
        <end position="286"/>
    </location>
</feature>
<evidence type="ECO:0000256" key="5">
    <source>
        <dbReference type="SAM" id="Phobius"/>
    </source>
</evidence>
<accession>A0A9D2JZF7</accession>
<evidence type="ECO:0000313" key="8">
    <source>
        <dbReference type="Proteomes" id="UP000824106"/>
    </source>
</evidence>
<dbReference type="GO" id="GO:0015297">
    <property type="term" value="F:antiporter activity"/>
    <property type="evidence" value="ECO:0007669"/>
    <property type="project" value="InterPro"/>
</dbReference>
<evidence type="ECO:0000256" key="1">
    <source>
        <dbReference type="ARBA" id="ARBA00004141"/>
    </source>
</evidence>
<feature type="domain" description="Cation/H+ exchanger transmembrane" evidence="6">
    <location>
        <begin position="10"/>
        <end position="375"/>
    </location>
</feature>
<dbReference type="GO" id="GO:0016020">
    <property type="term" value="C:membrane"/>
    <property type="evidence" value="ECO:0007669"/>
    <property type="project" value="UniProtKB-SubCell"/>
</dbReference>
<dbReference type="EMBL" id="DXAZ01000122">
    <property type="protein sequence ID" value="HIZ71604.1"/>
    <property type="molecule type" value="Genomic_DNA"/>
</dbReference>
<feature type="transmembrane region" description="Helical" evidence="5">
    <location>
        <begin position="360"/>
        <end position="380"/>
    </location>
</feature>
<feature type="transmembrane region" description="Helical" evidence="5">
    <location>
        <begin position="292"/>
        <end position="310"/>
    </location>
</feature>
<comment type="subcellular location">
    <subcellularLocation>
        <location evidence="1">Membrane</location>
        <topology evidence="1">Multi-pass membrane protein</topology>
    </subcellularLocation>
</comment>
<name>A0A9D2JZF7_9LACT</name>
<feature type="transmembrane region" description="Helical" evidence="5">
    <location>
        <begin position="211"/>
        <end position="230"/>
    </location>
</feature>
<feature type="transmembrane region" description="Helical" evidence="5">
    <location>
        <begin position="21"/>
        <end position="42"/>
    </location>
</feature>
<evidence type="ECO:0000256" key="4">
    <source>
        <dbReference type="ARBA" id="ARBA00023136"/>
    </source>
</evidence>
<evidence type="ECO:0000256" key="3">
    <source>
        <dbReference type="ARBA" id="ARBA00022989"/>
    </source>
</evidence>
<comment type="caution">
    <text evidence="7">The sequence shown here is derived from an EMBL/GenBank/DDBJ whole genome shotgun (WGS) entry which is preliminary data.</text>
</comment>
<sequence length="392" mass="42312">MLYSLALIMLSGIIIRLFCKKLNIPSLIGFILVGILLGPSVLNRLDPTLLNISADIRQIVLIIILTRAGLSLDLKDLKKVGRPAILLSFLPATFEILGIMVFAPLLLGISLMDAAILGAVLGAVSPAVVVPRMITLINKKFGTEKGIPQLVLAGSSVDDIYALVLFSSFLSLSQNGEFNLMNLLSLPFSILSGVLIGFLSGYLLSIFFEKIHLEAIIQVLILLSLSFILVSIEDSFVNLPFSGILAVMSLAIMLYRQIPEQTEKIAHLYNVLWIPGEIFLFILVGASVNIQYAFSAGFLPILVILFALSIRMLGTWFSLIGTDLNSKEKAFILIAYLPKATVQAAIGGIPLAMGLPEGELILTMSVLAILITAPLGAFGIDISYPKLLTDDS</sequence>
<protein>
    <submittedName>
        <fullName evidence="7">Cation:proton antiporter</fullName>
    </submittedName>
</protein>
<organism evidence="7 8">
    <name type="scientific">Candidatus Atopostipes pullistercoris</name>
    <dbReference type="NCBI Taxonomy" id="2838467"/>
    <lineage>
        <taxon>Bacteria</taxon>
        <taxon>Bacillati</taxon>
        <taxon>Bacillota</taxon>
        <taxon>Bacilli</taxon>
        <taxon>Lactobacillales</taxon>
        <taxon>Carnobacteriaceae</taxon>
        <taxon>Atopostipes</taxon>
    </lineage>
</organism>
<feature type="transmembrane region" description="Helical" evidence="5">
    <location>
        <begin position="236"/>
        <end position="255"/>
    </location>
</feature>
<dbReference type="AlphaFoldDB" id="A0A9D2JZF7"/>
<feature type="transmembrane region" description="Helical" evidence="5">
    <location>
        <begin position="115"/>
        <end position="138"/>
    </location>
</feature>
<dbReference type="InterPro" id="IPR051843">
    <property type="entry name" value="CPA1_transporter"/>
</dbReference>
<keyword evidence="4 5" id="KW-0472">Membrane</keyword>
<feature type="transmembrane region" description="Helical" evidence="5">
    <location>
        <begin position="84"/>
        <end position="109"/>
    </location>
</feature>
<dbReference type="Pfam" id="PF00999">
    <property type="entry name" value="Na_H_Exchanger"/>
    <property type="match status" value="1"/>
</dbReference>
<dbReference type="InterPro" id="IPR038770">
    <property type="entry name" value="Na+/solute_symporter_sf"/>
</dbReference>
<gene>
    <name evidence="7" type="ORF">H9808_07580</name>
</gene>
<reference evidence="7" key="1">
    <citation type="journal article" date="2021" name="PeerJ">
        <title>Extensive microbial diversity within the chicken gut microbiome revealed by metagenomics and culture.</title>
        <authorList>
            <person name="Gilroy R."/>
            <person name="Ravi A."/>
            <person name="Getino M."/>
            <person name="Pursley I."/>
            <person name="Horton D.L."/>
            <person name="Alikhan N.F."/>
            <person name="Baker D."/>
            <person name="Gharbi K."/>
            <person name="Hall N."/>
            <person name="Watson M."/>
            <person name="Adriaenssens E.M."/>
            <person name="Foster-Nyarko E."/>
            <person name="Jarju S."/>
            <person name="Secka A."/>
            <person name="Antonio M."/>
            <person name="Oren A."/>
            <person name="Chaudhuri R.R."/>
            <person name="La Ragione R."/>
            <person name="Hildebrand F."/>
            <person name="Pallen M.J."/>
        </authorList>
    </citation>
    <scope>NUCLEOTIDE SEQUENCE</scope>
    <source>
        <strain evidence="7">CHK169-4300</strain>
    </source>
</reference>
<proteinExistence type="predicted"/>
<evidence type="ECO:0000256" key="2">
    <source>
        <dbReference type="ARBA" id="ARBA00022692"/>
    </source>
</evidence>
<dbReference type="InterPro" id="IPR006153">
    <property type="entry name" value="Cation/H_exchanger_TM"/>
</dbReference>
<dbReference type="GO" id="GO:1902600">
    <property type="term" value="P:proton transmembrane transport"/>
    <property type="evidence" value="ECO:0007669"/>
    <property type="project" value="InterPro"/>
</dbReference>
<feature type="transmembrane region" description="Helical" evidence="5">
    <location>
        <begin position="331"/>
        <end position="354"/>
    </location>
</feature>
<feature type="transmembrane region" description="Helical" evidence="5">
    <location>
        <begin position="184"/>
        <end position="204"/>
    </location>
</feature>
<dbReference type="PANTHER" id="PTHR31102:SF1">
    <property type="entry name" value="CATION_H+ EXCHANGER DOMAIN-CONTAINING PROTEIN"/>
    <property type="match status" value="1"/>
</dbReference>
<dbReference type="PANTHER" id="PTHR31102">
    <property type="match status" value="1"/>
</dbReference>
<evidence type="ECO:0000259" key="6">
    <source>
        <dbReference type="Pfam" id="PF00999"/>
    </source>
</evidence>
<keyword evidence="3 5" id="KW-1133">Transmembrane helix</keyword>
<reference evidence="7" key="2">
    <citation type="submission" date="2021-04" db="EMBL/GenBank/DDBJ databases">
        <authorList>
            <person name="Gilroy R."/>
        </authorList>
    </citation>
    <scope>NUCLEOTIDE SEQUENCE</scope>
    <source>
        <strain evidence="7">CHK169-4300</strain>
    </source>
</reference>
<dbReference type="Proteomes" id="UP000824106">
    <property type="component" value="Unassembled WGS sequence"/>
</dbReference>
<dbReference type="Gene3D" id="1.20.1530.20">
    <property type="match status" value="1"/>
</dbReference>
<evidence type="ECO:0000313" key="7">
    <source>
        <dbReference type="EMBL" id="HIZ71604.1"/>
    </source>
</evidence>